<dbReference type="SUPFAM" id="SSF56317">
    <property type="entry name" value="Carbon-nitrogen hydrolase"/>
    <property type="match status" value="1"/>
</dbReference>
<feature type="transmembrane region" description="Helical" evidence="8">
    <location>
        <begin position="184"/>
        <end position="201"/>
    </location>
</feature>
<dbReference type="GO" id="GO:0016410">
    <property type="term" value="F:N-acyltransferase activity"/>
    <property type="evidence" value="ECO:0007669"/>
    <property type="project" value="UniProtKB-UniRule"/>
</dbReference>
<dbReference type="Proteomes" id="UP000516361">
    <property type="component" value="Chromosome"/>
</dbReference>
<dbReference type="AlphaFoldDB" id="A0A7G1GBC4"/>
<evidence type="ECO:0000313" key="10">
    <source>
        <dbReference type="EMBL" id="BBE30969.1"/>
    </source>
</evidence>
<protein>
    <recommendedName>
        <fullName evidence="8">Apolipoprotein N-acyltransferase</fullName>
        <shortName evidence="8">ALP N-acyltransferase</shortName>
        <ecNumber evidence="8">2.3.1.269</ecNumber>
    </recommendedName>
</protein>
<dbReference type="KEGG" id="ocy:OSSY52_11100"/>
<comment type="pathway">
    <text evidence="8">Protein modification; lipoprotein biosynthesis (N-acyl transfer).</text>
</comment>
<comment type="function">
    <text evidence="8">Catalyzes the phospholipid dependent N-acylation of the N-terminal cysteine of apolipoprotein, the last step in lipoprotein maturation.</text>
</comment>
<evidence type="ECO:0000256" key="7">
    <source>
        <dbReference type="ARBA" id="ARBA00023315"/>
    </source>
</evidence>
<dbReference type="InParanoid" id="A0A7G1GBC4"/>
<dbReference type="InterPro" id="IPR003010">
    <property type="entry name" value="C-N_Hydrolase"/>
</dbReference>
<dbReference type="Pfam" id="PF20154">
    <property type="entry name" value="LNT_N"/>
    <property type="match status" value="1"/>
</dbReference>
<keyword evidence="5 8" id="KW-1133">Transmembrane helix</keyword>
<feature type="domain" description="CN hydrolase" evidence="9">
    <location>
        <begin position="221"/>
        <end position="449"/>
    </location>
</feature>
<dbReference type="EC" id="2.3.1.269" evidence="8"/>
<evidence type="ECO:0000256" key="2">
    <source>
        <dbReference type="ARBA" id="ARBA00022475"/>
    </source>
</evidence>
<keyword evidence="3 8" id="KW-0808">Transferase</keyword>
<keyword evidence="11" id="KW-1185">Reference proteome</keyword>
<dbReference type="RefSeq" id="WP_190616029.1">
    <property type="nucleotide sequence ID" value="NZ_AP018712.1"/>
</dbReference>
<accession>A0A7G1GBC4</accession>
<feature type="transmembrane region" description="Helical" evidence="8">
    <location>
        <begin position="462"/>
        <end position="480"/>
    </location>
</feature>
<dbReference type="EMBL" id="AP018712">
    <property type="protein sequence ID" value="BBE30969.1"/>
    <property type="molecule type" value="Genomic_DNA"/>
</dbReference>
<evidence type="ECO:0000256" key="1">
    <source>
        <dbReference type="ARBA" id="ARBA00004651"/>
    </source>
</evidence>
<evidence type="ECO:0000256" key="4">
    <source>
        <dbReference type="ARBA" id="ARBA00022692"/>
    </source>
</evidence>
<feature type="transmembrane region" description="Helical" evidence="8">
    <location>
        <begin position="20"/>
        <end position="37"/>
    </location>
</feature>
<keyword evidence="4 8" id="KW-0812">Transmembrane</keyword>
<dbReference type="Gene3D" id="3.60.110.10">
    <property type="entry name" value="Carbon-nitrogen hydrolase"/>
    <property type="match status" value="1"/>
</dbReference>
<dbReference type="PANTHER" id="PTHR38686:SF1">
    <property type="entry name" value="APOLIPOPROTEIN N-ACYLTRANSFERASE"/>
    <property type="match status" value="1"/>
</dbReference>
<evidence type="ECO:0000256" key="3">
    <source>
        <dbReference type="ARBA" id="ARBA00022679"/>
    </source>
</evidence>
<dbReference type="PROSITE" id="PS50263">
    <property type="entry name" value="CN_HYDROLASE"/>
    <property type="match status" value="1"/>
</dbReference>
<evidence type="ECO:0000256" key="6">
    <source>
        <dbReference type="ARBA" id="ARBA00023136"/>
    </source>
</evidence>
<dbReference type="InterPro" id="IPR004563">
    <property type="entry name" value="Apolipo_AcylTrfase"/>
</dbReference>
<dbReference type="Pfam" id="PF00795">
    <property type="entry name" value="CN_hydrolase"/>
    <property type="match status" value="1"/>
</dbReference>
<dbReference type="InterPro" id="IPR036526">
    <property type="entry name" value="C-N_Hydrolase_sf"/>
</dbReference>
<dbReference type="CDD" id="cd07571">
    <property type="entry name" value="ALP_N-acyl_transferase"/>
    <property type="match status" value="1"/>
</dbReference>
<feature type="transmembrane region" description="Helical" evidence="8">
    <location>
        <begin position="70"/>
        <end position="94"/>
    </location>
</feature>
<feature type="transmembrane region" description="Helical" evidence="8">
    <location>
        <begin position="114"/>
        <end position="136"/>
    </location>
</feature>
<keyword evidence="7 8" id="KW-0012">Acyltransferase</keyword>
<keyword evidence="2 8" id="KW-1003">Cell membrane</keyword>
<keyword evidence="10" id="KW-0449">Lipoprotein</keyword>
<sequence length="489" mass="56807">MNIILLALSGLLVFLSYPPFDFGFLGYFALIPYFYVVKKNEKSLRYGFFEGTLIGTIIFLSILHIQSESILINILIFLLLVNIMGITFMIYTIIVKMIYNSLKVKIQKICMISLGWMVIEFITNKMLVGFTFYAGITQHNNDLMLYLSKYIGLYGISFVVVLINVIILESILKLKENKKLKKNDIKYIIFILGFFLAYFVFNSLNDIKNINGINIKKKETLKVRLIQGNITAKEYKKAEEKNKMKNIFEKYMNLSIKNNSSELIVWPETAVHRWIMRIPEYKNKIINIAKTNKINILFGTPDLEPNDEEYNSAFLISKTGKILGKYNKNYTVPFYENYFKKGKEIKPFEINNIKIGVEICFEAFFQNVSIELKQKGAGIIFLLSNNGLFGYSNIPYITSAFMQFRAVENNVYVAQLMNTGITQIINNNGKVLKKTKLFETKIINYEIPVIHKQTIYSKYGETTYYIITVLFLVIIIAMLLKIQIRRRKK</sequence>
<feature type="transmembrane region" description="Helical" evidence="8">
    <location>
        <begin position="44"/>
        <end position="64"/>
    </location>
</feature>
<evidence type="ECO:0000256" key="8">
    <source>
        <dbReference type="HAMAP-Rule" id="MF_01148"/>
    </source>
</evidence>
<reference evidence="10 11" key="1">
    <citation type="submission" date="2018-06" db="EMBL/GenBank/DDBJ databases">
        <title>Genome sequencing of Oceanotoga sp. sy52.</title>
        <authorList>
            <person name="Mori K."/>
        </authorList>
    </citation>
    <scope>NUCLEOTIDE SEQUENCE [LARGE SCALE GENOMIC DNA]</scope>
    <source>
        <strain evidence="11">sy52</strain>
    </source>
</reference>
<evidence type="ECO:0000256" key="5">
    <source>
        <dbReference type="ARBA" id="ARBA00022989"/>
    </source>
</evidence>
<name>A0A7G1GBC4_9BACT</name>
<comment type="similarity">
    <text evidence="8">Belongs to the CN hydrolase family. Apolipoprotein N-acyltransferase subfamily.</text>
</comment>
<dbReference type="PANTHER" id="PTHR38686">
    <property type="entry name" value="APOLIPOPROTEIN N-ACYLTRANSFERASE"/>
    <property type="match status" value="1"/>
</dbReference>
<dbReference type="InterPro" id="IPR045378">
    <property type="entry name" value="LNT_N"/>
</dbReference>
<gene>
    <name evidence="10" type="primary">lnt_4</name>
    <name evidence="8" type="synonym">lnt</name>
    <name evidence="10" type="ORF">OSSY52_11100</name>
</gene>
<comment type="catalytic activity">
    <reaction evidence="8">
        <text>N-terminal S-1,2-diacyl-sn-glyceryl-L-cysteinyl-[lipoprotein] + a glycerophospholipid = N-acyl-S-1,2-diacyl-sn-glyceryl-L-cysteinyl-[lipoprotein] + a 2-acyl-sn-glycero-3-phospholipid + H(+)</text>
        <dbReference type="Rhea" id="RHEA:48228"/>
        <dbReference type="Rhea" id="RHEA-COMP:14681"/>
        <dbReference type="Rhea" id="RHEA-COMP:14684"/>
        <dbReference type="ChEBI" id="CHEBI:15378"/>
        <dbReference type="ChEBI" id="CHEBI:136912"/>
        <dbReference type="ChEBI" id="CHEBI:140656"/>
        <dbReference type="ChEBI" id="CHEBI:140657"/>
        <dbReference type="ChEBI" id="CHEBI:140660"/>
        <dbReference type="EC" id="2.3.1.269"/>
    </reaction>
</comment>
<dbReference type="GO" id="GO:0005886">
    <property type="term" value="C:plasma membrane"/>
    <property type="evidence" value="ECO:0007669"/>
    <property type="project" value="UniProtKB-SubCell"/>
</dbReference>
<dbReference type="GO" id="GO:0042158">
    <property type="term" value="P:lipoprotein biosynthetic process"/>
    <property type="evidence" value="ECO:0007669"/>
    <property type="project" value="UniProtKB-UniRule"/>
</dbReference>
<keyword evidence="6 8" id="KW-0472">Membrane</keyword>
<feature type="transmembrane region" description="Helical" evidence="8">
    <location>
        <begin position="151"/>
        <end position="172"/>
    </location>
</feature>
<organism evidence="10 11">
    <name type="scientific">Tepiditoga spiralis</name>
    <dbReference type="NCBI Taxonomy" id="2108365"/>
    <lineage>
        <taxon>Bacteria</taxon>
        <taxon>Thermotogati</taxon>
        <taxon>Thermotogota</taxon>
        <taxon>Thermotogae</taxon>
        <taxon>Petrotogales</taxon>
        <taxon>Petrotogaceae</taxon>
        <taxon>Tepiditoga</taxon>
    </lineage>
</organism>
<evidence type="ECO:0000313" key="11">
    <source>
        <dbReference type="Proteomes" id="UP000516361"/>
    </source>
</evidence>
<dbReference type="UniPathway" id="UPA00666"/>
<proteinExistence type="inferred from homology"/>
<dbReference type="HAMAP" id="MF_01148">
    <property type="entry name" value="Lnt"/>
    <property type="match status" value="1"/>
</dbReference>
<evidence type="ECO:0000259" key="9">
    <source>
        <dbReference type="PROSITE" id="PS50263"/>
    </source>
</evidence>
<comment type="subcellular location">
    <subcellularLocation>
        <location evidence="1 8">Cell membrane</location>
        <topology evidence="1 8">Multi-pass membrane protein</topology>
    </subcellularLocation>
</comment>